<gene>
    <name evidence="2" type="ORF">EVAR_21625_1</name>
</gene>
<evidence type="ECO:0000313" key="3">
    <source>
        <dbReference type="Proteomes" id="UP000299102"/>
    </source>
</evidence>
<feature type="compositionally biased region" description="Basic residues" evidence="1">
    <location>
        <begin position="90"/>
        <end position="111"/>
    </location>
</feature>
<accession>A0A4C1UYU8</accession>
<evidence type="ECO:0000313" key="2">
    <source>
        <dbReference type="EMBL" id="GBP31187.1"/>
    </source>
</evidence>
<comment type="caution">
    <text evidence="2">The sequence shown here is derived from an EMBL/GenBank/DDBJ whole genome shotgun (WGS) entry which is preliminary data.</text>
</comment>
<feature type="region of interest" description="Disordered" evidence="1">
    <location>
        <begin position="16"/>
        <end position="35"/>
    </location>
</feature>
<organism evidence="2 3">
    <name type="scientific">Eumeta variegata</name>
    <name type="common">Bagworm moth</name>
    <name type="synonym">Eumeta japonica</name>
    <dbReference type="NCBI Taxonomy" id="151549"/>
    <lineage>
        <taxon>Eukaryota</taxon>
        <taxon>Metazoa</taxon>
        <taxon>Ecdysozoa</taxon>
        <taxon>Arthropoda</taxon>
        <taxon>Hexapoda</taxon>
        <taxon>Insecta</taxon>
        <taxon>Pterygota</taxon>
        <taxon>Neoptera</taxon>
        <taxon>Endopterygota</taxon>
        <taxon>Lepidoptera</taxon>
        <taxon>Glossata</taxon>
        <taxon>Ditrysia</taxon>
        <taxon>Tineoidea</taxon>
        <taxon>Psychidae</taxon>
        <taxon>Oiketicinae</taxon>
        <taxon>Eumeta</taxon>
    </lineage>
</organism>
<dbReference type="Proteomes" id="UP000299102">
    <property type="component" value="Unassembled WGS sequence"/>
</dbReference>
<proteinExistence type="predicted"/>
<dbReference type="AlphaFoldDB" id="A0A4C1UYU8"/>
<feature type="compositionally biased region" description="Basic and acidic residues" evidence="1">
    <location>
        <begin position="125"/>
        <end position="151"/>
    </location>
</feature>
<keyword evidence="3" id="KW-1185">Reference proteome</keyword>
<dbReference type="EMBL" id="BGZK01000242">
    <property type="protein sequence ID" value="GBP31187.1"/>
    <property type="molecule type" value="Genomic_DNA"/>
</dbReference>
<evidence type="ECO:0000256" key="1">
    <source>
        <dbReference type="SAM" id="MobiDB-lite"/>
    </source>
</evidence>
<sequence>MSEYGESCPIIIETPFEKASRGRPRSTPTAKITAARRADRVNDIGVPQLRTASAFALAPADGRRNRRLIVQEETGPAACRVGARIDRGPRTRRPHTRSRRRTGPGRRRRAPGTRAITCTALALNERTHRPTYDGPRVQHETIIKRSRKGSENEDDVTPAHAADGASPPEYKELSPTYPPDLVPWTTSPRSRP</sequence>
<protein>
    <submittedName>
        <fullName evidence="2">Uncharacterized protein</fullName>
    </submittedName>
</protein>
<feature type="region of interest" description="Disordered" evidence="1">
    <location>
        <begin position="85"/>
        <end position="192"/>
    </location>
</feature>
<reference evidence="2 3" key="1">
    <citation type="journal article" date="2019" name="Commun. Biol.">
        <title>The bagworm genome reveals a unique fibroin gene that provides high tensile strength.</title>
        <authorList>
            <person name="Kono N."/>
            <person name="Nakamura H."/>
            <person name="Ohtoshi R."/>
            <person name="Tomita M."/>
            <person name="Numata K."/>
            <person name="Arakawa K."/>
        </authorList>
    </citation>
    <scope>NUCLEOTIDE SEQUENCE [LARGE SCALE GENOMIC DNA]</scope>
</reference>
<name>A0A4C1UYU8_EUMVA</name>